<keyword evidence="6 7" id="KW-0472">Membrane</keyword>
<comment type="caution">
    <text evidence="9">The sequence shown here is derived from an EMBL/GenBank/DDBJ whole genome shotgun (WGS) entry which is preliminary data.</text>
</comment>
<feature type="transmembrane region" description="Helical" evidence="7">
    <location>
        <begin position="9"/>
        <end position="28"/>
    </location>
</feature>
<dbReference type="Pfam" id="PF19300">
    <property type="entry name" value="BPD_transp_1_N"/>
    <property type="match status" value="1"/>
</dbReference>
<dbReference type="PANTHER" id="PTHR43163:SF6">
    <property type="entry name" value="DIPEPTIDE TRANSPORT SYSTEM PERMEASE PROTEIN DPPB-RELATED"/>
    <property type="match status" value="1"/>
</dbReference>
<dbReference type="PROSITE" id="PS50928">
    <property type="entry name" value="ABC_TM1"/>
    <property type="match status" value="1"/>
</dbReference>
<dbReference type="InterPro" id="IPR000515">
    <property type="entry name" value="MetI-like"/>
</dbReference>
<name>A0A853DI91_9MICO</name>
<evidence type="ECO:0000256" key="2">
    <source>
        <dbReference type="ARBA" id="ARBA00022448"/>
    </source>
</evidence>
<evidence type="ECO:0000256" key="3">
    <source>
        <dbReference type="ARBA" id="ARBA00022475"/>
    </source>
</evidence>
<keyword evidence="2 7" id="KW-0813">Transport</keyword>
<organism evidence="9 10">
    <name type="scientific">Allobranchiibius huperziae</name>
    <dbReference type="NCBI Taxonomy" id="1874116"/>
    <lineage>
        <taxon>Bacteria</taxon>
        <taxon>Bacillati</taxon>
        <taxon>Actinomycetota</taxon>
        <taxon>Actinomycetes</taxon>
        <taxon>Micrococcales</taxon>
        <taxon>Dermacoccaceae</taxon>
        <taxon>Allobranchiibius</taxon>
    </lineage>
</organism>
<dbReference type="InterPro" id="IPR035906">
    <property type="entry name" value="MetI-like_sf"/>
</dbReference>
<dbReference type="SUPFAM" id="SSF161098">
    <property type="entry name" value="MetI-like"/>
    <property type="match status" value="1"/>
</dbReference>
<reference evidence="9 10" key="1">
    <citation type="submission" date="2020-07" db="EMBL/GenBank/DDBJ databases">
        <title>Sequencing the genomes of 1000 actinobacteria strains.</title>
        <authorList>
            <person name="Klenk H.-P."/>
        </authorList>
    </citation>
    <scope>NUCLEOTIDE SEQUENCE [LARGE SCALE GENOMIC DNA]</scope>
    <source>
        <strain evidence="9 10">DSM 29531</strain>
    </source>
</reference>
<protein>
    <submittedName>
        <fullName evidence="9">Peptide/nickel transport system permease protein</fullName>
    </submittedName>
</protein>
<dbReference type="EMBL" id="JACCFW010000001">
    <property type="protein sequence ID" value="NYJ74450.1"/>
    <property type="molecule type" value="Genomic_DNA"/>
</dbReference>
<dbReference type="GO" id="GO:0005886">
    <property type="term" value="C:plasma membrane"/>
    <property type="evidence" value="ECO:0007669"/>
    <property type="project" value="UniProtKB-SubCell"/>
</dbReference>
<feature type="transmembrane region" description="Helical" evidence="7">
    <location>
        <begin position="154"/>
        <end position="177"/>
    </location>
</feature>
<accession>A0A853DI91</accession>
<dbReference type="Gene3D" id="1.10.3720.10">
    <property type="entry name" value="MetI-like"/>
    <property type="match status" value="1"/>
</dbReference>
<gene>
    <name evidence="9" type="ORF">HNR15_001413</name>
</gene>
<feature type="transmembrane region" description="Helical" evidence="7">
    <location>
        <begin position="197"/>
        <end position="219"/>
    </location>
</feature>
<dbReference type="CDD" id="cd06261">
    <property type="entry name" value="TM_PBP2"/>
    <property type="match status" value="1"/>
</dbReference>
<evidence type="ECO:0000256" key="7">
    <source>
        <dbReference type="RuleBase" id="RU363032"/>
    </source>
</evidence>
<evidence type="ECO:0000259" key="8">
    <source>
        <dbReference type="PROSITE" id="PS50928"/>
    </source>
</evidence>
<dbReference type="InterPro" id="IPR045621">
    <property type="entry name" value="BPD_transp_1_N"/>
</dbReference>
<feature type="transmembrane region" description="Helical" evidence="7">
    <location>
        <begin position="117"/>
        <end position="142"/>
    </location>
</feature>
<comment type="similarity">
    <text evidence="7">Belongs to the binding-protein-dependent transport system permease family.</text>
</comment>
<sequence>MFTYIVRRLIGGVVMLIVVSFVTFLLFFSSGTNPAQYTCGKTCTPAIVEQNSKVLGYNEPVIEQWGRFVQGIAVGRDYPVDKSMIKDPNTIVHCSAPCLGYSPQLAQTVTQTLKPRIGVSASLALAAFVMWMILGVGFGLVAAVRRGGLLDKTLVGVALMAYAMPTVVTALVLYQFLVIKWQVFPTPEYVGITDNPASWFVGLLLPGLTLALFYAGAYVRLTRAFILETLGQDFLRTAKAKGVAPRRILFKHTLRAALTPIVTQAGLDFGAVLGGAIITENVFGYPGLGQIAAQSAVTFDLPTTVGVVLILATFVIIANLVVDVLYGFIDPRVKLV</sequence>
<dbReference type="Pfam" id="PF00528">
    <property type="entry name" value="BPD_transp_1"/>
    <property type="match status" value="1"/>
</dbReference>
<dbReference type="PANTHER" id="PTHR43163">
    <property type="entry name" value="DIPEPTIDE TRANSPORT SYSTEM PERMEASE PROTEIN DPPB-RELATED"/>
    <property type="match status" value="1"/>
</dbReference>
<evidence type="ECO:0000256" key="6">
    <source>
        <dbReference type="ARBA" id="ARBA00023136"/>
    </source>
</evidence>
<keyword evidence="3" id="KW-1003">Cell membrane</keyword>
<proteinExistence type="inferred from homology"/>
<feature type="domain" description="ABC transmembrane type-1" evidence="8">
    <location>
        <begin position="117"/>
        <end position="326"/>
    </location>
</feature>
<evidence type="ECO:0000313" key="9">
    <source>
        <dbReference type="EMBL" id="NYJ74450.1"/>
    </source>
</evidence>
<feature type="transmembrane region" description="Helical" evidence="7">
    <location>
        <begin position="256"/>
        <end position="278"/>
    </location>
</feature>
<keyword evidence="4 7" id="KW-0812">Transmembrane</keyword>
<dbReference type="Proteomes" id="UP000571817">
    <property type="component" value="Unassembled WGS sequence"/>
</dbReference>
<comment type="subcellular location">
    <subcellularLocation>
        <location evidence="1 7">Cell membrane</location>
        <topology evidence="1 7">Multi-pass membrane protein</topology>
    </subcellularLocation>
</comment>
<evidence type="ECO:0000256" key="4">
    <source>
        <dbReference type="ARBA" id="ARBA00022692"/>
    </source>
</evidence>
<dbReference type="AlphaFoldDB" id="A0A853DI91"/>
<evidence type="ECO:0000256" key="5">
    <source>
        <dbReference type="ARBA" id="ARBA00022989"/>
    </source>
</evidence>
<evidence type="ECO:0000256" key="1">
    <source>
        <dbReference type="ARBA" id="ARBA00004651"/>
    </source>
</evidence>
<feature type="transmembrane region" description="Helical" evidence="7">
    <location>
        <begin position="305"/>
        <end position="329"/>
    </location>
</feature>
<keyword evidence="10" id="KW-1185">Reference proteome</keyword>
<evidence type="ECO:0000313" key="10">
    <source>
        <dbReference type="Proteomes" id="UP000571817"/>
    </source>
</evidence>
<dbReference type="GO" id="GO:0055085">
    <property type="term" value="P:transmembrane transport"/>
    <property type="evidence" value="ECO:0007669"/>
    <property type="project" value="InterPro"/>
</dbReference>
<keyword evidence="5 7" id="KW-1133">Transmembrane helix</keyword>
<dbReference type="RefSeq" id="WP_179480336.1">
    <property type="nucleotide sequence ID" value="NZ_JACCFW010000001.1"/>
</dbReference>